<dbReference type="GO" id="GO:0005634">
    <property type="term" value="C:nucleus"/>
    <property type="evidence" value="ECO:0007669"/>
    <property type="project" value="EnsemblFungi"/>
</dbReference>
<dbReference type="GO" id="GO:0005737">
    <property type="term" value="C:cytoplasm"/>
    <property type="evidence" value="ECO:0007669"/>
    <property type="project" value="EnsemblFungi"/>
</dbReference>
<dbReference type="GO" id="GO:0019005">
    <property type="term" value="C:SCF ubiquitin ligase complex"/>
    <property type="evidence" value="ECO:0007669"/>
    <property type="project" value="TreeGrafter"/>
</dbReference>
<name>A0A1G4J607_9SACH</name>
<protein>
    <submittedName>
        <fullName evidence="3">LADA_0D05336g1_1</fullName>
    </submittedName>
</protein>
<feature type="region of interest" description="Disordered" evidence="1">
    <location>
        <begin position="1"/>
        <end position="45"/>
    </location>
</feature>
<sequence>MHSPLASSTGSFKRSRDVSDPSFALSPPLKKLTSDLWPGSEVSDKSTSITNAFSLDKITPAATPTKWTPQEWSSEKDYNSNCVSKSPSLDIPFSDLRLCPSVSSSNLPASLHSKSTTNGPHMIFRIPEIVEQILRCLESTTSVPRETPRPRRKPQSFSHALLMCHGDEKVAKKAWQEAARINFSNGESVGPSLYNCLLVNQLWHKVALSIITENLHFTDSRKMRKLVASPSNVKERFSKASTFVLHKLNKLTQTELEAIAPVVASERLRWVELYICPKLSPPPFIFHHSKNIEKLILPGNQRVDDKFLMNIAPYLSKLKILDLRACEKVTDGGILSISTSCPALEMCNLGRHRNGKAITSVSLVALARNTNVDTIGAAGCHVTDAGIWELAMQRGSHIKRLSLNDCNLLTNNSLPTLIALKYFPQLSVLEIRNVKHITNLRSIVAFIREKRSQGIPVLIEGGEQTELLMREAEHRMQQEYSTSVLASFSRWINEDDED</sequence>
<dbReference type="AlphaFoldDB" id="A0A1G4J607"/>
<dbReference type="SUPFAM" id="SSF52047">
    <property type="entry name" value="RNI-like"/>
    <property type="match status" value="1"/>
</dbReference>
<dbReference type="CDD" id="cd09293">
    <property type="entry name" value="AMN1"/>
    <property type="match status" value="1"/>
</dbReference>
<dbReference type="SMART" id="SM00367">
    <property type="entry name" value="LRR_CC"/>
    <property type="match status" value="4"/>
</dbReference>
<dbReference type="GO" id="GO:0031146">
    <property type="term" value="P:SCF-dependent proteasomal ubiquitin-dependent protein catabolic process"/>
    <property type="evidence" value="ECO:0007669"/>
    <property type="project" value="EnsemblFungi"/>
</dbReference>
<feature type="compositionally biased region" description="Polar residues" evidence="1">
    <location>
        <begin position="1"/>
        <end position="12"/>
    </location>
</feature>
<keyword evidence="4" id="KW-1185">Reference proteome</keyword>
<accession>A0A1G4J607</accession>
<dbReference type="STRING" id="1266660.A0A1G4J607"/>
<dbReference type="InterPro" id="IPR006553">
    <property type="entry name" value="Leu-rich_rpt_Cys-con_subtyp"/>
</dbReference>
<evidence type="ECO:0000259" key="2">
    <source>
        <dbReference type="Pfam" id="PF25372"/>
    </source>
</evidence>
<dbReference type="Gene3D" id="3.80.10.10">
    <property type="entry name" value="Ribonuclease Inhibitor"/>
    <property type="match status" value="2"/>
</dbReference>
<dbReference type="PANTHER" id="PTHR13318">
    <property type="entry name" value="PARTNER OF PAIRED, ISOFORM B-RELATED"/>
    <property type="match status" value="1"/>
</dbReference>
<evidence type="ECO:0000313" key="3">
    <source>
        <dbReference type="EMBL" id="SCU85037.1"/>
    </source>
</evidence>
<dbReference type="GO" id="GO:0005933">
    <property type="term" value="C:cellular bud"/>
    <property type="evidence" value="ECO:0007669"/>
    <property type="project" value="EnsemblFungi"/>
</dbReference>
<dbReference type="GO" id="GO:0031578">
    <property type="term" value="P:mitotic spindle orientation checkpoint signaling"/>
    <property type="evidence" value="ECO:0007669"/>
    <property type="project" value="EnsemblFungi"/>
</dbReference>
<dbReference type="GO" id="GO:0032984">
    <property type="term" value="P:protein-containing complex disassembly"/>
    <property type="evidence" value="ECO:0007669"/>
    <property type="project" value="EnsemblFungi"/>
</dbReference>
<evidence type="ECO:0000313" key="4">
    <source>
        <dbReference type="Proteomes" id="UP000190274"/>
    </source>
</evidence>
<dbReference type="GO" id="GO:2001042">
    <property type="term" value="P:negative regulation of septum digestion after cytokinesis"/>
    <property type="evidence" value="ECO:0007669"/>
    <property type="project" value="EnsemblFungi"/>
</dbReference>
<dbReference type="OrthoDB" id="550575at2759"/>
<feature type="domain" description="F-box/LRR-repeat protein 15-like leucin rich repeat" evidence="2">
    <location>
        <begin position="290"/>
        <end position="439"/>
    </location>
</feature>
<evidence type="ECO:0000256" key="1">
    <source>
        <dbReference type="SAM" id="MobiDB-lite"/>
    </source>
</evidence>
<reference evidence="3 4" key="1">
    <citation type="submission" date="2016-03" db="EMBL/GenBank/DDBJ databases">
        <authorList>
            <person name="Devillers H."/>
        </authorList>
    </citation>
    <scope>NUCLEOTIDE SEQUENCE [LARGE SCALE GENOMIC DNA]</scope>
    <source>
        <strain evidence="3">CBS 10888</strain>
    </source>
</reference>
<dbReference type="GO" id="GO:0031267">
    <property type="term" value="F:small GTPase binding"/>
    <property type="evidence" value="ECO:0007669"/>
    <property type="project" value="EnsemblFungi"/>
</dbReference>
<dbReference type="GO" id="GO:0007094">
    <property type="term" value="P:mitotic spindle assembly checkpoint signaling"/>
    <property type="evidence" value="ECO:0007669"/>
    <property type="project" value="EnsemblFungi"/>
</dbReference>
<dbReference type="EMBL" id="LT598454">
    <property type="protein sequence ID" value="SCU85037.1"/>
    <property type="molecule type" value="Genomic_DNA"/>
</dbReference>
<proteinExistence type="predicted"/>
<dbReference type="Pfam" id="PF25372">
    <property type="entry name" value="DUF7885"/>
    <property type="match status" value="1"/>
</dbReference>
<dbReference type="InterPro" id="IPR032675">
    <property type="entry name" value="LRR_dom_sf"/>
</dbReference>
<organism evidence="3 4">
    <name type="scientific">Lachancea dasiensis</name>
    <dbReference type="NCBI Taxonomy" id="1072105"/>
    <lineage>
        <taxon>Eukaryota</taxon>
        <taxon>Fungi</taxon>
        <taxon>Dikarya</taxon>
        <taxon>Ascomycota</taxon>
        <taxon>Saccharomycotina</taxon>
        <taxon>Saccharomycetes</taxon>
        <taxon>Saccharomycetales</taxon>
        <taxon>Saccharomycetaceae</taxon>
        <taxon>Lachancea</taxon>
    </lineage>
</organism>
<dbReference type="InterPro" id="IPR057207">
    <property type="entry name" value="FBXL15_LRR"/>
</dbReference>
<gene>
    <name evidence="3" type="ORF">LADA_0D05336G</name>
</gene>
<dbReference type="Proteomes" id="UP000190274">
    <property type="component" value="Chromosome D"/>
</dbReference>